<feature type="domain" description="Carrier" evidence="7">
    <location>
        <begin position="2407"/>
        <end position="2483"/>
    </location>
</feature>
<dbReference type="PANTHER" id="PTHR43775:SF20">
    <property type="entry name" value="HYBRID PKS-NRPS SYNTHETASE APDA"/>
    <property type="match status" value="1"/>
</dbReference>
<dbReference type="Gene3D" id="3.10.129.110">
    <property type="entry name" value="Polyketide synthase dehydratase"/>
    <property type="match status" value="1"/>
</dbReference>
<dbReference type="InterPro" id="IPR018201">
    <property type="entry name" value="Ketoacyl_synth_AS"/>
</dbReference>
<dbReference type="InterPro" id="IPR036291">
    <property type="entry name" value="NAD(P)-bd_dom_sf"/>
</dbReference>
<dbReference type="Pfam" id="PF00109">
    <property type="entry name" value="ketoacyl-synt"/>
    <property type="match status" value="1"/>
</dbReference>
<keyword evidence="2" id="KW-0597">Phosphoprotein</keyword>
<dbReference type="PANTHER" id="PTHR43775">
    <property type="entry name" value="FATTY ACID SYNTHASE"/>
    <property type="match status" value="1"/>
</dbReference>
<evidence type="ECO:0000256" key="2">
    <source>
        <dbReference type="ARBA" id="ARBA00022553"/>
    </source>
</evidence>
<dbReference type="InterPro" id="IPR032821">
    <property type="entry name" value="PKS_assoc"/>
</dbReference>
<dbReference type="SMART" id="SM00822">
    <property type="entry name" value="PKS_KR"/>
    <property type="match status" value="1"/>
</dbReference>
<dbReference type="Gene3D" id="1.10.1200.10">
    <property type="entry name" value="ACP-like"/>
    <property type="match status" value="1"/>
</dbReference>
<dbReference type="SUPFAM" id="SSF53335">
    <property type="entry name" value="S-adenosyl-L-methionine-dependent methyltransferases"/>
    <property type="match status" value="1"/>
</dbReference>
<dbReference type="Pfam" id="PF08659">
    <property type="entry name" value="KR"/>
    <property type="match status" value="1"/>
</dbReference>
<evidence type="ECO:0000256" key="1">
    <source>
        <dbReference type="ARBA" id="ARBA00022450"/>
    </source>
</evidence>
<evidence type="ECO:0000256" key="6">
    <source>
        <dbReference type="PROSITE-ProRule" id="PRU01363"/>
    </source>
</evidence>
<evidence type="ECO:0000256" key="5">
    <source>
        <dbReference type="ARBA" id="ARBA00023268"/>
    </source>
</evidence>
<feature type="domain" description="PKS/mFAS DH" evidence="9">
    <location>
        <begin position="930"/>
        <end position="1222"/>
    </location>
</feature>
<dbReference type="PROSITE" id="PS00012">
    <property type="entry name" value="PHOSPHOPANTETHEINE"/>
    <property type="match status" value="1"/>
</dbReference>
<dbReference type="GO" id="GO:0008168">
    <property type="term" value="F:methyltransferase activity"/>
    <property type="evidence" value="ECO:0007669"/>
    <property type="project" value="UniProtKB-KW"/>
</dbReference>
<reference evidence="10" key="1">
    <citation type="journal article" date="2020" name="Stud. Mycol.">
        <title>101 Dothideomycetes genomes: a test case for predicting lifestyles and emergence of pathogens.</title>
        <authorList>
            <person name="Haridas S."/>
            <person name="Albert R."/>
            <person name="Binder M."/>
            <person name="Bloem J."/>
            <person name="Labutti K."/>
            <person name="Salamov A."/>
            <person name="Andreopoulos B."/>
            <person name="Baker S."/>
            <person name="Barry K."/>
            <person name="Bills G."/>
            <person name="Bluhm B."/>
            <person name="Cannon C."/>
            <person name="Castanera R."/>
            <person name="Culley D."/>
            <person name="Daum C."/>
            <person name="Ezra D."/>
            <person name="Gonzalez J."/>
            <person name="Henrissat B."/>
            <person name="Kuo A."/>
            <person name="Liang C."/>
            <person name="Lipzen A."/>
            <person name="Lutzoni F."/>
            <person name="Magnuson J."/>
            <person name="Mondo S."/>
            <person name="Nolan M."/>
            <person name="Ohm R."/>
            <person name="Pangilinan J."/>
            <person name="Park H.-J."/>
            <person name="Ramirez L."/>
            <person name="Alfaro M."/>
            <person name="Sun H."/>
            <person name="Tritt A."/>
            <person name="Yoshinaga Y."/>
            <person name="Zwiers L.-H."/>
            <person name="Turgeon B."/>
            <person name="Goodwin S."/>
            <person name="Spatafora J."/>
            <person name="Crous P."/>
            <person name="Grigoriev I."/>
        </authorList>
    </citation>
    <scope>NUCLEOTIDE SEQUENCE</scope>
    <source>
        <strain evidence="10">CBS 627.86</strain>
    </source>
</reference>
<dbReference type="InterPro" id="IPR057326">
    <property type="entry name" value="KR_dom"/>
</dbReference>
<dbReference type="SMART" id="SM00823">
    <property type="entry name" value="PKS_PP"/>
    <property type="match status" value="1"/>
</dbReference>
<dbReference type="GO" id="GO:0004315">
    <property type="term" value="F:3-oxoacyl-[acyl-carrier-protein] synthase activity"/>
    <property type="evidence" value="ECO:0007669"/>
    <property type="project" value="InterPro"/>
</dbReference>
<dbReference type="CDD" id="cd02440">
    <property type="entry name" value="AdoMet_MTases"/>
    <property type="match status" value="1"/>
</dbReference>
<dbReference type="Pfam" id="PF16197">
    <property type="entry name" value="KAsynt_C_assoc"/>
    <property type="match status" value="1"/>
</dbReference>
<dbReference type="GO" id="GO:0044550">
    <property type="term" value="P:secondary metabolite biosynthetic process"/>
    <property type="evidence" value="ECO:0007669"/>
    <property type="project" value="TreeGrafter"/>
</dbReference>
<dbReference type="InterPro" id="IPR014043">
    <property type="entry name" value="Acyl_transferase_dom"/>
</dbReference>
<dbReference type="InterPro" id="IPR036736">
    <property type="entry name" value="ACP-like_sf"/>
</dbReference>
<dbReference type="GO" id="GO:0004312">
    <property type="term" value="F:fatty acid synthase activity"/>
    <property type="evidence" value="ECO:0007669"/>
    <property type="project" value="TreeGrafter"/>
</dbReference>
<dbReference type="Gene3D" id="3.40.366.10">
    <property type="entry name" value="Malonyl-Coenzyme A Acyl Carrier Protein, domain 2"/>
    <property type="match status" value="1"/>
</dbReference>
<dbReference type="InterPro" id="IPR013968">
    <property type="entry name" value="PKS_KR"/>
</dbReference>
<keyword evidence="5" id="KW-0511">Multifunctional enzyme</keyword>
<dbReference type="SUPFAM" id="SSF52151">
    <property type="entry name" value="FabD/lysophospholipase-like"/>
    <property type="match status" value="1"/>
</dbReference>
<keyword evidence="3" id="KW-0489">Methyltransferase</keyword>
<dbReference type="Gene3D" id="3.30.70.3290">
    <property type="match status" value="1"/>
</dbReference>
<dbReference type="Pfam" id="PF08242">
    <property type="entry name" value="Methyltransf_12"/>
    <property type="match status" value="1"/>
</dbReference>
<keyword evidence="1" id="KW-0596">Phosphopantetheine</keyword>
<feature type="domain" description="Ketosynthase family 3 (KS3)" evidence="8">
    <location>
        <begin position="5"/>
        <end position="426"/>
    </location>
</feature>
<dbReference type="InterPro" id="IPR020841">
    <property type="entry name" value="PKS_Beta-ketoAc_synthase_dom"/>
</dbReference>
<dbReference type="Pfam" id="PF00698">
    <property type="entry name" value="Acyl_transf_1"/>
    <property type="match status" value="1"/>
</dbReference>
<dbReference type="Pfam" id="PF00550">
    <property type="entry name" value="PP-binding"/>
    <property type="match status" value="1"/>
</dbReference>
<dbReference type="Pfam" id="PF21089">
    <property type="entry name" value="PKS_DH_N"/>
    <property type="match status" value="1"/>
</dbReference>
<dbReference type="InterPro" id="IPR016036">
    <property type="entry name" value="Malonyl_transacylase_ACP-bd"/>
</dbReference>
<dbReference type="SMART" id="SM00827">
    <property type="entry name" value="PKS_AT"/>
    <property type="match status" value="1"/>
</dbReference>
<dbReference type="InterPro" id="IPR016039">
    <property type="entry name" value="Thiolase-like"/>
</dbReference>
<evidence type="ECO:0000259" key="9">
    <source>
        <dbReference type="PROSITE" id="PS52019"/>
    </source>
</evidence>
<dbReference type="InterPro" id="IPR001227">
    <property type="entry name" value="Ac_transferase_dom_sf"/>
</dbReference>
<dbReference type="InterPro" id="IPR013217">
    <property type="entry name" value="Methyltransf_12"/>
</dbReference>
<dbReference type="SMART" id="SM00826">
    <property type="entry name" value="PKS_DH"/>
    <property type="match status" value="1"/>
</dbReference>
<dbReference type="SMART" id="SM00825">
    <property type="entry name" value="PKS_KS"/>
    <property type="match status" value="1"/>
</dbReference>
<organism evidence="10 11">
    <name type="scientific">Lophiotrema nucula</name>
    <dbReference type="NCBI Taxonomy" id="690887"/>
    <lineage>
        <taxon>Eukaryota</taxon>
        <taxon>Fungi</taxon>
        <taxon>Dikarya</taxon>
        <taxon>Ascomycota</taxon>
        <taxon>Pezizomycotina</taxon>
        <taxon>Dothideomycetes</taxon>
        <taxon>Pleosporomycetidae</taxon>
        <taxon>Pleosporales</taxon>
        <taxon>Lophiotremataceae</taxon>
        <taxon>Lophiotrema</taxon>
    </lineage>
</organism>
<sequence>MGDRPPAIAIIGSACRLPGNASSPSKLWQLLREPRDLLKEIPPDRFNWEGYYRPDGKYTSTRSKDGYWLEENIRQFDAQFFSISPVEAESLDPQHRLLLENVYEAIESAGLTFEGLQGSDTGVFDTHGCGGPILSTGTARSMAANRISYTFDFRGPSMTLDTACSSSMMAVHLAVSSLRAGESTVAFACGSQLNLSPTDLLTLTKMTMVSPDGQSKMWDQSANGYGKGEGVAVVCLKRLDLAIQDGDHIECIIRETGTNQDGRTKGITMPSSEAQAELIRKTYLRAGLDPTTADGRPHFFEAHGTGTAVGDPLEAEAINAAFFPPETEYSDDEVLYLGSIKTIIGHTEGTAGVAGLLRAALAVRHGIIPPNRLFHRMNPAVVPHTKHLRLVTAANTWPKQLADGPRRASINSFGFGGSNVHIILESHDTGHAGLLPLGAAAQTLFTPLMFSAASERALRATLESYLEYLNDLTCPLSLRDLAWTLQCRRSQMAFRYAFSVASIEDLKRQLGAALQRASSETYSIIGTRASQSAQPTVVGVFTGQSSQWATMGKELIDHSAYARKIIDDLDMSLATLPESDRPRWRIAEELAAVGESSRINEALLSQPLTTAIQILLVSLLRIAGIKLAAVVGHSSGEITAAYAAGFITASDAVRIAFYRGLGSAHTAGKNGERGAMMVTAMAHEDAENLCNLPEFEGRVRVACYNSPTSVTISGDEEVIDLLTAKLSKENRFARKLQVNKAYHSHHMEGRADLHYRLLEKCSISLREPPANAPVWFSSALPGERMDSSESLRAKYWVDNAVSPVRFSQAITTVVSELGIPDMFIEIGPTSSLERPVIETIGVAADEPKIYTSFLKRGRNSIVSSSEALGVLWTRFGREAVDLVNYDQHLSNGPTPVLVKDLPTYPWQHDKEYWWESRFLRNKFQAKMPPTELLGEKLSFSGENVSKWRQFLKPKDVPWLLDHKLNGDAVLPGAAYVAMVTAAAERLFREKLIESIEIQDIEWLLPIVFFDEHTAVEIIVTVATIVSGAQQATADFSIEFCGQQRNDELNKAAGGKLNVRFGPDPDWSYPTAFSKPSHLVDVPIDHLYRSFADRGYGYTGPFRAITSLMRRMNFATGKIRWAPNEMMFHPALLDALLQASMVALAFPSDSAMPGFRVPFSARSIKIFPGRWKNFALSGNSLNFDVEQTGHHYFDGVLYGTNEEGTVLQMEGFHTQPFRMSTAEDDLTMYSEMEWRPFVPDLSLMESAFVPNANMRSHALDLERASIYYLRKLADEVSFREEQRVNGALRHLLQITRLTLAEVLLGLHPSLHKAWLEDTEEDLMGIVRRNPDSIDLKAIEALGKAYADIVRGKATVPTTLLANNMLEQLYTEGIYRREANGWLSHFVQILTNRSPNMRILEIGAGTGSTTERILDSLSFASYTFTDVSSHSLKSAQDRLRHLADRMAFKTLDMDTDFAQQGFQDASYEMVIACNVLHASSDVTSVLKRIRQVLRPGGYLLCLELSEQQPLNMTLLFGGFESWWAGHRKDRIWTPGLSEKQWKAYLKDSGFAGIDHITPMNDQLICPHRVFCAQAVDDMVMALRKPLAKYPTRSSESLLIICPDTSRYSTLHAGLKEELSPFYQAVLSIGSLEALGNLSSVPHSIVCLLELDSPIFRDMDSTKWAALQKLLGQSINVLWVMSGYKAANTEDAAYLGMTIGLIRSVQNELRDLRLAILDVDKPESLRARFLGAAMLRWQLLGQWAAEGWTDEVLFPHHHLTALVDGVLLTPFVVNSKRLNERYNAQHRKVTKKTFLRNVPIGIHYNPYKGPIGEYRLLEAPQASTHNSLRGCIRVEMVHSTVHAFKIDDAGYFHAGIGKTSKAGYVLVLTKALGSSVEIPHNAVHPCTPDVTGAKKYLHAFAASLIAERVVSFGRVHGPIVVICSDHLTLDMIQFKAAASNKVVTFVTSNSDFASGKAIFLHHHSPDNKIRKLLPAVSSALVNLSDREEDENLFNRLSYTLRGSCDQFVDTADMFRHDASCNDAGRSTDSNDQAALHNAFQTFHNLLGVSLDRADLSSSTPSELSHHPLQPLLAILDWTVTDHLYVQAEIPDRNLRLDSEKTYLVIGSSDTSRTLCEWMVDKGAKYIVIASRNPSRLQDWTVEMSGKGAHVQLQSADVTNAASIGAMKVRVERASNDGAVTPPWGGVIHLGLLLRDKAFLNMSFEEFETVVDIKAKGSLNLHQQFANANLDFFILTGSISVIIGNPGQANYNAGNAFIAGLAEYRRSKGLPASVVHLGVLVGVGYLMREARNTGARTLASQNLSVAEMHKMGIYPISERDLHQIFAEAILASPVDAGMNPEMITGLRNIEPEMLTDSHWAKDPLFAHIRTQAAAPNAPAPTVKLSVRQKLTEKVVETQPASTTVVSDSTTESMSEIVGSALVTRLKALLQMDEIDTKANLLDIGLDSLVATEIGSWIRKELKIDVPHSKIFSGASVEDLTKFAVQLMDKETLKDGQRLKGRSRGTTVVGVVSGAGGV</sequence>
<dbReference type="GO" id="GO:0006633">
    <property type="term" value="P:fatty acid biosynthetic process"/>
    <property type="evidence" value="ECO:0007669"/>
    <property type="project" value="InterPro"/>
</dbReference>
<dbReference type="OrthoDB" id="329835at2759"/>
<keyword evidence="4" id="KW-0808">Transferase</keyword>
<feature type="active site" description="Proton donor; for dehydratase activity" evidence="6">
    <location>
        <position position="1133"/>
    </location>
</feature>
<dbReference type="InterPro" id="IPR020806">
    <property type="entry name" value="PKS_PP-bd"/>
</dbReference>
<dbReference type="InterPro" id="IPR049551">
    <property type="entry name" value="PKS_DH_C"/>
</dbReference>
<dbReference type="Gene3D" id="3.40.47.10">
    <property type="match status" value="1"/>
</dbReference>
<dbReference type="PROSITE" id="PS51257">
    <property type="entry name" value="PROKAR_LIPOPROTEIN"/>
    <property type="match status" value="1"/>
</dbReference>
<dbReference type="Gene3D" id="3.40.50.150">
    <property type="entry name" value="Vaccinia Virus protein VP39"/>
    <property type="match status" value="1"/>
</dbReference>
<evidence type="ECO:0000313" key="11">
    <source>
        <dbReference type="Proteomes" id="UP000799770"/>
    </source>
</evidence>
<dbReference type="Proteomes" id="UP000799770">
    <property type="component" value="Unassembled WGS sequence"/>
</dbReference>
<dbReference type="PROSITE" id="PS50075">
    <property type="entry name" value="CARRIER"/>
    <property type="match status" value="1"/>
</dbReference>
<dbReference type="GO" id="GO:0032259">
    <property type="term" value="P:methylation"/>
    <property type="evidence" value="ECO:0007669"/>
    <property type="project" value="UniProtKB-KW"/>
</dbReference>
<dbReference type="InterPro" id="IPR042104">
    <property type="entry name" value="PKS_dehydratase_sf"/>
</dbReference>
<dbReference type="InterPro" id="IPR009081">
    <property type="entry name" value="PP-bd_ACP"/>
</dbReference>
<evidence type="ECO:0000313" key="10">
    <source>
        <dbReference type="EMBL" id="KAF2122165.1"/>
    </source>
</evidence>
<dbReference type="CDD" id="cd00833">
    <property type="entry name" value="PKS"/>
    <property type="match status" value="1"/>
</dbReference>
<feature type="region of interest" description="C-terminal hotdog fold" evidence="6">
    <location>
        <begin position="1078"/>
        <end position="1222"/>
    </location>
</feature>
<evidence type="ECO:0000256" key="4">
    <source>
        <dbReference type="ARBA" id="ARBA00022679"/>
    </source>
</evidence>
<proteinExistence type="predicted"/>
<dbReference type="InterPro" id="IPR050091">
    <property type="entry name" value="PKS_NRPS_Biosynth_Enz"/>
</dbReference>
<dbReference type="SUPFAM" id="SSF47336">
    <property type="entry name" value="ACP-like"/>
    <property type="match status" value="1"/>
</dbReference>
<dbReference type="PROSITE" id="PS00606">
    <property type="entry name" value="KS3_1"/>
    <property type="match status" value="1"/>
</dbReference>
<feature type="active site" description="Proton acceptor; for dehydratase activity" evidence="6">
    <location>
        <position position="962"/>
    </location>
</feature>
<evidence type="ECO:0000256" key="3">
    <source>
        <dbReference type="ARBA" id="ARBA00022603"/>
    </source>
</evidence>
<dbReference type="Gene3D" id="3.40.50.720">
    <property type="entry name" value="NAD(P)-binding Rossmann-like Domain"/>
    <property type="match status" value="1"/>
</dbReference>
<accession>A0A6A5ZSW9</accession>
<dbReference type="SUPFAM" id="SSF55048">
    <property type="entry name" value="Probable ACP-binding domain of malonyl-CoA ACP transacylase"/>
    <property type="match status" value="1"/>
</dbReference>
<dbReference type="InterPro" id="IPR016035">
    <property type="entry name" value="Acyl_Trfase/lysoPLipase"/>
</dbReference>
<dbReference type="PROSITE" id="PS52019">
    <property type="entry name" value="PKS_MFAS_DH"/>
    <property type="match status" value="1"/>
</dbReference>
<gene>
    <name evidence="10" type="ORF">BDV96DRAFT_537235</name>
</gene>
<dbReference type="InterPro" id="IPR014031">
    <property type="entry name" value="Ketoacyl_synth_C"/>
</dbReference>
<dbReference type="SUPFAM" id="SSF51735">
    <property type="entry name" value="NAD(P)-binding Rossmann-fold domains"/>
    <property type="match status" value="1"/>
</dbReference>
<dbReference type="InterPro" id="IPR049900">
    <property type="entry name" value="PKS_mFAS_DH"/>
</dbReference>
<dbReference type="InterPro" id="IPR029063">
    <property type="entry name" value="SAM-dependent_MTases_sf"/>
</dbReference>
<keyword evidence="11" id="KW-1185">Reference proteome</keyword>
<dbReference type="InterPro" id="IPR020807">
    <property type="entry name" value="PKS_DH"/>
</dbReference>
<dbReference type="Pfam" id="PF14765">
    <property type="entry name" value="PS-DH"/>
    <property type="match status" value="1"/>
</dbReference>
<feature type="region of interest" description="N-terminal hotdog fold" evidence="6">
    <location>
        <begin position="930"/>
        <end position="1063"/>
    </location>
</feature>
<evidence type="ECO:0000259" key="7">
    <source>
        <dbReference type="PROSITE" id="PS50075"/>
    </source>
</evidence>
<dbReference type="PROSITE" id="PS52004">
    <property type="entry name" value="KS3_2"/>
    <property type="match status" value="1"/>
</dbReference>
<name>A0A6A5ZSW9_9PLEO</name>
<dbReference type="GO" id="GO:0031177">
    <property type="term" value="F:phosphopantetheine binding"/>
    <property type="evidence" value="ECO:0007669"/>
    <property type="project" value="InterPro"/>
</dbReference>
<dbReference type="EMBL" id="ML977311">
    <property type="protein sequence ID" value="KAF2122165.1"/>
    <property type="molecule type" value="Genomic_DNA"/>
</dbReference>
<dbReference type="InterPro" id="IPR049552">
    <property type="entry name" value="PKS_DH_N"/>
</dbReference>
<dbReference type="Pfam" id="PF02801">
    <property type="entry name" value="Ketoacyl-synt_C"/>
    <property type="match status" value="1"/>
</dbReference>
<dbReference type="InterPro" id="IPR006162">
    <property type="entry name" value="Ppantetheine_attach_site"/>
</dbReference>
<dbReference type="InterPro" id="IPR014030">
    <property type="entry name" value="Ketoacyl_synth_N"/>
</dbReference>
<evidence type="ECO:0000259" key="8">
    <source>
        <dbReference type="PROSITE" id="PS52004"/>
    </source>
</evidence>
<protein>
    <submittedName>
        <fullName evidence="10">Uncharacterized protein</fullName>
    </submittedName>
</protein>
<dbReference type="SUPFAM" id="SSF53901">
    <property type="entry name" value="Thiolase-like"/>
    <property type="match status" value="1"/>
</dbReference>